<reference evidence="3" key="1">
    <citation type="submission" date="2015-09" db="EMBL/GenBank/DDBJ databases">
        <title>Whole genome sequence of Pseudomonas fluorescens FW300-N2E3.</title>
        <authorList>
            <person name="Ray J."/>
            <person name="Melnyk R."/>
            <person name="Deutschbauer A."/>
        </authorList>
    </citation>
    <scope>NUCLEOTIDE SEQUENCE [LARGE SCALE GENOMIC DNA]</scope>
    <source>
        <strain evidence="3">FW300-N2E3</strain>
    </source>
</reference>
<organism evidence="2 3">
    <name type="scientific">Pseudomonas fluorescens</name>
    <dbReference type="NCBI Taxonomy" id="294"/>
    <lineage>
        <taxon>Bacteria</taxon>
        <taxon>Pseudomonadati</taxon>
        <taxon>Pseudomonadota</taxon>
        <taxon>Gammaproteobacteria</taxon>
        <taxon>Pseudomonadales</taxon>
        <taxon>Pseudomonadaceae</taxon>
        <taxon>Pseudomonas</taxon>
    </lineage>
</organism>
<evidence type="ECO:0008006" key="4">
    <source>
        <dbReference type="Google" id="ProtNLM"/>
    </source>
</evidence>
<reference evidence="2 3" key="2">
    <citation type="journal article" date="2018" name="Nature">
        <title>Mutant phenotypes for thousands of bacterial genes of unknown function.</title>
        <authorList>
            <person name="Price M.N."/>
            <person name="Wetmore K.M."/>
            <person name="Waters R.J."/>
            <person name="Callaghan M."/>
            <person name="Ray J."/>
            <person name="Liu H."/>
            <person name="Kuehl J.V."/>
            <person name="Melnyk R.A."/>
            <person name="Lamson J.S."/>
            <person name="Suh Y."/>
            <person name="Carlson H.K."/>
            <person name="Esquivel Z."/>
            <person name="Sadeeshkumar H."/>
            <person name="Chakraborty R."/>
            <person name="Zane G.M."/>
            <person name="Rubin B.E."/>
            <person name="Wall J.D."/>
            <person name="Visel A."/>
            <person name="Bristow J."/>
            <person name="Blow M.J."/>
            <person name="Arkin A.P."/>
            <person name="Deutschbauer A.M."/>
        </authorList>
    </citation>
    <scope>NUCLEOTIDE SEQUENCE [LARGE SCALE GENOMIC DNA]</scope>
    <source>
        <strain evidence="2 3">FW300-N2E3</strain>
    </source>
</reference>
<dbReference type="EMBL" id="CP012830">
    <property type="protein sequence ID" value="ALI04940.1"/>
    <property type="molecule type" value="Genomic_DNA"/>
</dbReference>
<evidence type="ECO:0000313" key="3">
    <source>
        <dbReference type="Proteomes" id="UP000066487"/>
    </source>
</evidence>
<evidence type="ECO:0000256" key="1">
    <source>
        <dbReference type="SAM" id="Coils"/>
    </source>
</evidence>
<keyword evidence="1" id="KW-0175">Coiled coil</keyword>
<dbReference type="RefSeq" id="WP_054598119.1">
    <property type="nucleotide sequence ID" value="NZ_CP012830.1"/>
</dbReference>
<gene>
    <name evidence="2" type="ORF">AO353_29275</name>
</gene>
<evidence type="ECO:0000313" key="2">
    <source>
        <dbReference type="EMBL" id="ALI04940.1"/>
    </source>
</evidence>
<dbReference type="OrthoDB" id="6534834at2"/>
<dbReference type="AlphaFoldDB" id="A0A0N7H148"/>
<name>A0A0N7H148_PSEFL</name>
<feature type="coiled-coil region" evidence="1">
    <location>
        <begin position="58"/>
        <end position="85"/>
    </location>
</feature>
<proteinExistence type="predicted"/>
<dbReference type="Proteomes" id="UP000066487">
    <property type="component" value="Chromosome"/>
</dbReference>
<dbReference type="InterPro" id="IPR025320">
    <property type="entry name" value="DUF4225"/>
</dbReference>
<protein>
    <recommendedName>
        <fullName evidence="4">DUF4225 domain-containing protein</fullName>
    </recommendedName>
</protein>
<dbReference type="Pfam" id="PF13988">
    <property type="entry name" value="DUF4225"/>
    <property type="match status" value="1"/>
</dbReference>
<accession>A0A0N7H148</accession>
<sequence length="234" mass="25312">MSDDICDIHDVTKAASDLVAFGCSIGATQLYDSFFQLQFSSIVSSYADEIIQAVDEGIISAREGLQEIREEYAELSSKVLFYAQNGAGMVAGAMQMEAGASILGSTRGLAVVPGIPLIAHGFNNIYEGAGNIYNGPGAPGVVGPVREFYQDRLGSIYEGNMAYYSMDVYLSINGLSKLVRKPGSMQLFNHDPINYEIAYKQMGRLALAFEALVDAMTIKTMINESNVTTENKQP</sequence>